<feature type="transmembrane region" description="Helical" evidence="1">
    <location>
        <begin position="157"/>
        <end position="173"/>
    </location>
</feature>
<gene>
    <name evidence="2" type="ORF">A2Z68_00305</name>
</gene>
<accession>A0A1G2DXQ3</accession>
<feature type="transmembrane region" description="Helical" evidence="1">
    <location>
        <begin position="116"/>
        <end position="136"/>
    </location>
</feature>
<keyword evidence="1" id="KW-0812">Transmembrane</keyword>
<protein>
    <recommendedName>
        <fullName evidence="4">EamA domain-containing protein</fullName>
    </recommendedName>
</protein>
<feature type="transmembrane region" description="Helical" evidence="1">
    <location>
        <begin position="272"/>
        <end position="291"/>
    </location>
</feature>
<keyword evidence="1" id="KW-1133">Transmembrane helix</keyword>
<sequence length="292" mass="33263">MNWQIILVLNVFIYVVAWVLIRLIVKKLPWRAQALSLQFLICAFSVSLYGLVTGNFHFSIESSWVMLIGFCVAFGAYCQWRAIDLSLSKTSLLFSPLISVFTILLATIFLGEMSKWNLMLAGGITILFAAVFFFYWSTRSKAKKGNDQKRGNFKQQLFFISVMVVIFGTSVFLRKKFSNIPLLSWMTYWYIGTFLGSLPLLYLERQNPFKFPGKMIFLVPLSSLAILASLVTQFWAIDLTLVSRVESFRLIGTTFLPVLAGWFIFKERKGLLKREILAFSLGIAGAMLIIIS</sequence>
<organism evidence="2 3">
    <name type="scientific">Candidatus Nealsonbacteria bacterium RBG_13_38_11</name>
    <dbReference type="NCBI Taxonomy" id="1801662"/>
    <lineage>
        <taxon>Bacteria</taxon>
        <taxon>Candidatus Nealsoniibacteriota</taxon>
    </lineage>
</organism>
<feature type="transmembrane region" description="Helical" evidence="1">
    <location>
        <begin position="6"/>
        <end position="25"/>
    </location>
</feature>
<name>A0A1G2DXQ3_9BACT</name>
<feature type="transmembrane region" description="Helical" evidence="1">
    <location>
        <begin position="185"/>
        <end position="203"/>
    </location>
</feature>
<dbReference type="AlphaFoldDB" id="A0A1G2DXQ3"/>
<reference evidence="2 3" key="1">
    <citation type="journal article" date="2016" name="Nat. Commun.">
        <title>Thousands of microbial genomes shed light on interconnected biogeochemical processes in an aquifer system.</title>
        <authorList>
            <person name="Anantharaman K."/>
            <person name="Brown C.T."/>
            <person name="Hug L.A."/>
            <person name="Sharon I."/>
            <person name="Castelle C.J."/>
            <person name="Probst A.J."/>
            <person name="Thomas B.C."/>
            <person name="Singh A."/>
            <person name="Wilkins M.J."/>
            <person name="Karaoz U."/>
            <person name="Brodie E.L."/>
            <person name="Williams K.H."/>
            <person name="Hubbard S.S."/>
            <person name="Banfield J.F."/>
        </authorList>
    </citation>
    <scope>NUCLEOTIDE SEQUENCE [LARGE SCALE GENOMIC DNA]</scope>
</reference>
<dbReference type="Proteomes" id="UP000176662">
    <property type="component" value="Unassembled WGS sequence"/>
</dbReference>
<keyword evidence="1" id="KW-0472">Membrane</keyword>
<evidence type="ECO:0000256" key="1">
    <source>
        <dbReference type="SAM" id="Phobius"/>
    </source>
</evidence>
<evidence type="ECO:0008006" key="4">
    <source>
        <dbReference type="Google" id="ProtNLM"/>
    </source>
</evidence>
<feature type="transmembrane region" description="Helical" evidence="1">
    <location>
        <begin position="215"/>
        <end position="236"/>
    </location>
</feature>
<feature type="transmembrane region" description="Helical" evidence="1">
    <location>
        <begin position="248"/>
        <end position="265"/>
    </location>
</feature>
<comment type="caution">
    <text evidence="2">The sequence shown here is derived from an EMBL/GenBank/DDBJ whole genome shotgun (WGS) entry which is preliminary data.</text>
</comment>
<dbReference type="EMBL" id="MHLX01000042">
    <property type="protein sequence ID" value="OGZ18327.1"/>
    <property type="molecule type" value="Genomic_DNA"/>
</dbReference>
<feature type="transmembrane region" description="Helical" evidence="1">
    <location>
        <begin position="64"/>
        <end position="80"/>
    </location>
</feature>
<evidence type="ECO:0000313" key="3">
    <source>
        <dbReference type="Proteomes" id="UP000176662"/>
    </source>
</evidence>
<evidence type="ECO:0000313" key="2">
    <source>
        <dbReference type="EMBL" id="OGZ18327.1"/>
    </source>
</evidence>
<proteinExistence type="predicted"/>
<feature type="transmembrane region" description="Helical" evidence="1">
    <location>
        <begin position="37"/>
        <end position="58"/>
    </location>
</feature>
<feature type="transmembrane region" description="Helical" evidence="1">
    <location>
        <begin position="92"/>
        <end position="110"/>
    </location>
</feature>